<dbReference type="InterPro" id="IPR016169">
    <property type="entry name" value="FAD-bd_PCMH_sub2"/>
</dbReference>
<dbReference type="Gene3D" id="3.30.465.10">
    <property type="match status" value="2"/>
</dbReference>
<organism evidence="5 6">
    <name type="scientific">Colletotrichum incanum</name>
    <name type="common">Soybean anthracnose fungus</name>
    <dbReference type="NCBI Taxonomy" id="1573173"/>
    <lineage>
        <taxon>Eukaryota</taxon>
        <taxon>Fungi</taxon>
        <taxon>Dikarya</taxon>
        <taxon>Ascomycota</taxon>
        <taxon>Pezizomycotina</taxon>
        <taxon>Sordariomycetes</taxon>
        <taxon>Hypocreomycetidae</taxon>
        <taxon>Glomerellales</taxon>
        <taxon>Glomerellaceae</taxon>
        <taxon>Colletotrichum</taxon>
        <taxon>Colletotrichum spaethianum species complex</taxon>
    </lineage>
</organism>
<dbReference type="InterPro" id="IPR050432">
    <property type="entry name" value="FAD-linked_Oxidoreductases_BP"/>
</dbReference>
<keyword evidence="6" id="KW-1185">Reference proteome</keyword>
<accession>A0A166M7S7</accession>
<evidence type="ECO:0000313" key="5">
    <source>
        <dbReference type="EMBL" id="KZL64388.1"/>
    </source>
</evidence>
<dbReference type="Proteomes" id="UP000076584">
    <property type="component" value="Unassembled WGS sequence"/>
</dbReference>
<comment type="similarity">
    <text evidence="1">Belongs to the oxygen-dependent FAD-linked oxidoreductase family.</text>
</comment>
<protein>
    <submittedName>
        <fullName evidence="5">Fad binding domain-containing protein</fullName>
    </submittedName>
</protein>
<dbReference type="PANTHER" id="PTHR13878:SF91">
    <property type="entry name" value="FAD BINDING DOMAIN PROTEIN (AFU_ORTHOLOGUE AFUA_6G12070)-RELATED"/>
    <property type="match status" value="1"/>
</dbReference>
<evidence type="ECO:0000256" key="1">
    <source>
        <dbReference type="ARBA" id="ARBA00005466"/>
    </source>
</evidence>
<gene>
    <name evidence="5" type="ORF">CI238_03792</name>
</gene>
<dbReference type="EMBL" id="LFIW01002705">
    <property type="protein sequence ID" value="KZL64388.1"/>
    <property type="molecule type" value="Genomic_DNA"/>
</dbReference>
<feature type="chain" id="PRO_5007877273" evidence="3">
    <location>
        <begin position="26"/>
        <end position="659"/>
    </location>
</feature>
<name>A0A166M7S7_COLIC</name>
<dbReference type="AlphaFoldDB" id="A0A166M7S7"/>
<dbReference type="PROSITE" id="PS51387">
    <property type="entry name" value="FAD_PCMH"/>
    <property type="match status" value="1"/>
</dbReference>
<proteinExistence type="inferred from homology"/>
<evidence type="ECO:0000313" key="6">
    <source>
        <dbReference type="Proteomes" id="UP000076584"/>
    </source>
</evidence>
<dbReference type="Pfam" id="PF08031">
    <property type="entry name" value="BBE"/>
    <property type="match status" value="1"/>
</dbReference>
<dbReference type="Pfam" id="PF01565">
    <property type="entry name" value="FAD_binding_4"/>
    <property type="match status" value="1"/>
</dbReference>
<feature type="domain" description="FAD-binding PCMH-type" evidence="4">
    <location>
        <begin position="209"/>
        <end position="388"/>
    </location>
</feature>
<reference evidence="5 6" key="1">
    <citation type="submission" date="2015-06" db="EMBL/GenBank/DDBJ databases">
        <title>Survival trade-offs in plant roots during colonization by closely related pathogenic and mutualistic fungi.</title>
        <authorList>
            <person name="Hacquard S."/>
            <person name="Kracher B."/>
            <person name="Hiruma K."/>
            <person name="Weinman A."/>
            <person name="Muench P."/>
            <person name="Garrido Oter R."/>
            <person name="Ver Loren van Themaat E."/>
            <person name="Dallerey J.-F."/>
            <person name="Damm U."/>
            <person name="Henrissat B."/>
            <person name="Lespinet O."/>
            <person name="Thon M."/>
            <person name="Kemen E."/>
            <person name="McHardy A.C."/>
            <person name="Schulze-Lefert P."/>
            <person name="O'Connell R.J."/>
        </authorList>
    </citation>
    <scope>NUCLEOTIDE SEQUENCE [LARGE SCALE GENOMIC DNA]</scope>
    <source>
        <strain evidence="5 6">MAFF 238704</strain>
    </source>
</reference>
<dbReference type="GO" id="GO:0016491">
    <property type="term" value="F:oxidoreductase activity"/>
    <property type="evidence" value="ECO:0007669"/>
    <property type="project" value="UniProtKB-KW"/>
</dbReference>
<dbReference type="GO" id="GO:0071949">
    <property type="term" value="F:FAD binding"/>
    <property type="evidence" value="ECO:0007669"/>
    <property type="project" value="InterPro"/>
</dbReference>
<dbReference type="SUPFAM" id="SSF56176">
    <property type="entry name" value="FAD-binding/transporter-associated domain-like"/>
    <property type="match status" value="1"/>
</dbReference>
<feature type="signal peptide" evidence="3">
    <location>
        <begin position="1"/>
        <end position="25"/>
    </location>
</feature>
<keyword evidence="3" id="KW-0732">Signal</keyword>
<evidence type="ECO:0000256" key="3">
    <source>
        <dbReference type="SAM" id="SignalP"/>
    </source>
</evidence>
<feature type="non-terminal residue" evidence="5">
    <location>
        <position position="1"/>
    </location>
</feature>
<dbReference type="InterPro" id="IPR036318">
    <property type="entry name" value="FAD-bd_PCMH-like_sf"/>
</dbReference>
<dbReference type="PANTHER" id="PTHR13878">
    <property type="entry name" value="GULONOLACTONE OXIDASE"/>
    <property type="match status" value="1"/>
</dbReference>
<comment type="caution">
    <text evidence="5">The sequence shown here is derived from an EMBL/GenBank/DDBJ whole genome shotgun (WGS) entry which is preliminary data.</text>
</comment>
<dbReference type="InterPro" id="IPR006094">
    <property type="entry name" value="Oxid_FAD_bind_N"/>
</dbReference>
<dbReference type="InterPro" id="IPR012951">
    <property type="entry name" value="BBE"/>
</dbReference>
<dbReference type="STRING" id="1573173.A0A166M7S7"/>
<dbReference type="InterPro" id="IPR016166">
    <property type="entry name" value="FAD-bd_PCMH"/>
</dbReference>
<evidence type="ECO:0000259" key="4">
    <source>
        <dbReference type="PROSITE" id="PS51387"/>
    </source>
</evidence>
<evidence type="ECO:0000256" key="2">
    <source>
        <dbReference type="ARBA" id="ARBA00023002"/>
    </source>
</evidence>
<keyword evidence="2" id="KW-0560">Oxidoreductase</keyword>
<sequence length="659" mass="70000">LAWVLIKLSSVSWLYSVVSFHVVDALVRDLALKYVAQVAWSRMEKRPLSSPPFPSSISPLPSPPQAIVTIFRSFKMVSFLSLLAVAPAVVSAISIGRNGLGGRPGKPLGHDITQRDSTCRCYPGEDCWPTAAKWNAFNQTVGGRLIATVPIGAVCHDSSFGAYDEAKCTALQNSWASSETHIQTSSSVMAAFFANQSCDPFLDRTERCIVGTYVQYAVKAASSDDYIKTIKFAQDNNIRLVIRNTGHDYLGKSTGAGALALWTHHLKNICVLDYKSTGYTGKALKLGAGVQAGEAQAAAHAKGLVVVGGNSPTVGIAGGYTQGGGHGPLVSKYGLAADQVLEWEVITSGGQRIVATPTKYSDLYWALSGGGGGVYAAVLSMTVKAYPDTIVSSANLTFTNSGVTDDVFYGAVTTYLKNLPDIVDAGAVSIWLLSAGVFLMQPTTLPNKTKEELQALLQPTLNALDAAGITYDFNIGQYNTFLDSYNDMNPEPAVTEFNIGGRLMPRSLVASDASATTLTNTLRSIANGGGVVSGLTINVARPANAVPNSVHPAWRTALFSAVVGTPYSRTDFSTLVSGQRTVTDTILPALKALTPGGGAYLNEADRNEVDFQSTFYGANYAKLKAIKALYDPRSTFYALTGVGSDDWEVRKDGRLCAVV</sequence>